<dbReference type="RefSeq" id="WP_117327493.1">
    <property type="nucleotide sequence ID" value="NZ_QVTE01000043.1"/>
</dbReference>
<protein>
    <recommendedName>
        <fullName evidence="3">YolD-like family protein</fullName>
    </recommendedName>
</protein>
<comment type="caution">
    <text evidence="1">The sequence shown here is derived from an EMBL/GenBank/DDBJ whole genome shotgun (WGS) entry which is preliminary data.</text>
</comment>
<accession>A0A372LN34</accession>
<dbReference type="EMBL" id="QVTE01000043">
    <property type="protein sequence ID" value="RFU67498.1"/>
    <property type="molecule type" value="Genomic_DNA"/>
</dbReference>
<evidence type="ECO:0000313" key="2">
    <source>
        <dbReference type="Proteomes" id="UP000264541"/>
    </source>
</evidence>
<dbReference type="InterPro" id="IPR014962">
    <property type="entry name" value="YolD"/>
</dbReference>
<gene>
    <name evidence="1" type="ORF">D0469_14710</name>
</gene>
<keyword evidence="2" id="KW-1185">Reference proteome</keyword>
<sequence>MCLAMEFTYQVKIQVWNAGFIKEYKGFIHRLDEINNRIFLEQSDHGFKKIDFSEVIAIELIETK</sequence>
<name>A0A372LN34_9BACI</name>
<dbReference type="AlphaFoldDB" id="A0A372LN34"/>
<reference evidence="1 2" key="1">
    <citation type="submission" date="2018-08" db="EMBL/GenBank/DDBJ databases">
        <title>Bacillus chawlae sp. nov., Bacillus glennii sp. nov., and Bacillus saganii sp. nov. Isolated from the Vehicle Assembly Building at Kennedy Space Center where the Viking Spacecraft were Assembled.</title>
        <authorList>
            <person name="Seuylemezian A."/>
            <person name="Vaishampayan P."/>
        </authorList>
    </citation>
    <scope>NUCLEOTIDE SEQUENCE [LARGE SCALE GENOMIC DNA]</scope>
    <source>
        <strain evidence="1 2">V47-23a</strain>
    </source>
</reference>
<evidence type="ECO:0000313" key="1">
    <source>
        <dbReference type="EMBL" id="RFU67498.1"/>
    </source>
</evidence>
<evidence type="ECO:0008006" key="3">
    <source>
        <dbReference type="Google" id="ProtNLM"/>
    </source>
</evidence>
<dbReference type="Pfam" id="PF08863">
    <property type="entry name" value="YolD"/>
    <property type="match status" value="1"/>
</dbReference>
<proteinExistence type="predicted"/>
<organism evidence="1 2">
    <name type="scientific">Peribacillus saganii</name>
    <dbReference type="NCBI Taxonomy" id="2303992"/>
    <lineage>
        <taxon>Bacteria</taxon>
        <taxon>Bacillati</taxon>
        <taxon>Bacillota</taxon>
        <taxon>Bacilli</taxon>
        <taxon>Bacillales</taxon>
        <taxon>Bacillaceae</taxon>
        <taxon>Peribacillus</taxon>
    </lineage>
</organism>
<dbReference type="Proteomes" id="UP000264541">
    <property type="component" value="Unassembled WGS sequence"/>
</dbReference>